<dbReference type="Gene3D" id="3.30.2090.10">
    <property type="entry name" value="Multidrug efflux transporter AcrB TolC docking domain, DN and DC subdomains"/>
    <property type="match status" value="2"/>
</dbReference>
<feature type="transmembrane region" description="Helical" evidence="1">
    <location>
        <begin position="903"/>
        <end position="922"/>
    </location>
</feature>
<feature type="transmembrane region" description="Helical" evidence="1">
    <location>
        <begin position="526"/>
        <end position="545"/>
    </location>
</feature>
<dbReference type="GO" id="GO:0005886">
    <property type="term" value="C:plasma membrane"/>
    <property type="evidence" value="ECO:0007669"/>
    <property type="project" value="TreeGrafter"/>
</dbReference>
<keyword evidence="1" id="KW-0472">Membrane</keyword>
<dbReference type="Gene3D" id="3.30.70.1320">
    <property type="entry name" value="Multidrug efflux transporter AcrB pore domain like"/>
    <property type="match status" value="1"/>
</dbReference>
<dbReference type="PANTHER" id="PTHR32063">
    <property type="match status" value="1"/>
</dbReference>
<dbReference type="PRINTS" id="PR00702">
    <property type="entry name" value="ACRIFLAVINRP"/>
</dbReference>
<dbReference type="SUPFAM" id="SSF82693">
    <property type="entry name" value="Multidrug efflux transporter AcrB pore domain, PN1, PN2, PC1 and PC2 subdomains"/>
    <property type="match status" value="2"/>
</dbReference>
<dbReference type="SUPFAM" id="SSF82866">
    <property type="entry name" value="Multidrug efflux transporter AcrB transmembrane domain"/>
    <property type="match status" value="2"/>
</dbReference>
<accession>A0A7V5RMV8</accession>
<dbReference type="PANTHER" id="PTHR32063:SF0">
    <property type="entry name" value="SWARMING MOTILITY PROTEIN SWRC"/>
    <property type="match status" value="1"/>
</dbReference>
<feature type="transmembrane region" description="Helical" evidence="1">
    <location>
        <begin position="360"/>
        <end position="380"/>
    </location>
</feature>
<dbReference type="InterPro" id="IPR027463">
    <property type="entry name" value="AcrB_DN_DC_subdom"/>
</dbReference>
<dbReference type="GO" id="GO:0042910">
    <property type="term" value="F:xenobiotic transmembrane transporter activity"/>
    <property type="evidence" value="ECO:0007669"/>
    <property type="project" value="TreeGrafter"/>
</dbReference>
<feature type="transmembrane region" description="Helical" evidence="1">
    <location>
        <begin position="955"/>
        <end position="977"/>
    </location>
</feature>
<reference evidence="2" key="1">
    <citation type="journal article" date="2020" name="mSystems">
        <title>Genome- and Community-Level Interaction Insights into Carbon Utilization and Element Cycling Functions of Hydrothermarchaeota in Hydrothermal Sediment.</title>
        <authorList>
            <person name="Zhou Z."/>
            <person name="Liu Y."/>
            <person name="Xu W."/>
            <person name="Pan J."/>
            <person name="Luo Z.H."/>
            <person name="Li M."/>
        </authorList>
    </citation>
    <scope>NUCLEOTIDE SEQUENCE [LARGE SCALE GENOMIC DNA]</scope>
    <source>
        <strain evidence="2">HyVt-460</strain>
    </source>
</reference>
<feature type="transmembrane region" description="Helical" evidence="1">
    <location>
        <begin position="998"/>
        <end position="1020"/>
    </location>
</feature>
<evidence type="ECO:0000256" key="1">
    <source>
        <dbReference type="SAM" id="Phobius"/>
    </source>
</evidence>
<sequence length="1062" mass="120121">MRALLIAWLRRPVTFTVLNILVIVLGLAALWRLPVELTPGLDFPRVNIVAAYPQSAPEEVEALITAPIEGRVQRVRGIRDIRSVSSPGRARVTVSFNRDTDMNFAIFQLNEIMADYREWLPAQASRPQIFKYIPEEVKKNAFITYRLLTDLPEKERHRIIRDDIKKKLVGIKGVSAVEISGVRRPLVEVLLKRKKMENLGVSIADVRTVLRSGDRYPGRMRQGDVNYPLLVRVRHTDMDSLRRLPLARRGARLLRLGEVAEIRRAYERLPFKKRINGKESILIDIRREPGSNTLEVGQRVRERIKRISALLPPGTSLLLVDDAAAEMQTTLDDLFLRSGLALLSIVLMLALTMRGWKAPIIIVSSILLSVLLVLTGLQVVRLSLNVLTIAALAMGFGFMVDNAILVYDAIQTRRELQQADGKILDTGEIAGAVTFVLPPIVASTLTTLAALAPFVLLSGELRIYYLPFAVALSVSLVISVLVTLLFVPAAWQHFKAGDKPAGQHGHDLRDLFSRMTGALLNRRKQVFILVMLSFGLPLWLLPGSLTPEEDDAVSLRWFKSAYNFTLGSDLYTEVRPYSDAILGGALYLFFNKVDRGRFWNWGAPTRLYVSLRLPQGSADGLSEHNILPFEQMALNFEGVKRVETSIWDNGASMWIDFEKNSLRGAVPFLLRERLIGRAVHLSGLIVSVYGFGDGYSGGMMGSDNPTFVLEFKGYAYKELEKLALRFKKHIESNRRVRNVDVNARFGYSIDDLYYYRGRLRRDLLAESGLTVRSVLPLLNLYTSEALGSDYITLNHREYPLRIKADSWQNFDTEALMNRPFRHGDNLIRFSHFLELVKMPAANEINRVNQQYIRRVSFDFLGPYRFAYKFLKKALEDFPVPPGYKISERRGYWFGGDDEKKQNIYWVVLLGVLLVFMVTASLFESYLDPLLIFFTIPSGLVGIVWIFYLTDTVFDASAYIGVVFISGIVVNNSILLVSRFRQRLASTLRESVVEGVRQHARPLLLTSLTTIMGFAPLAFFSTDAGDIWHALALAGIGGMVSSLLYILFVLPLLYWSLHKRQER</sequence>
<name>A0A7V5RMV8_CALAY</name>
<evidence type="ECO:0000313" key="2">
    <source>
        <dbReference type="EMBL" id="HHM01439.1"/>
    </source>
</evidence>
<feature type="transmembrane region" description="Helical" evidence="1">
    <location>
        <begin position="429"/>
        <end position="457"/>
    </location>
</feature>
<proteinExistence type="predicted"/>
<feature type="transmembrane region" description="Helical" evidence="1">
    <location>
        <begin position="929"/>
        <end position="949"/>
    </location>
</feature>
<dbReference type="Gene3D" id="1.20.1640.10">
    <property type="entry name" value="Multidrug efflux transporter AcrB transmembrane domain"/>
    <property type="match status" value="3"/>
</dbReference>
<dbReference type="Pfam" id="PF00873">
    <property type="entry name" value="ACR_tran"/>
    <property type="match status" value="2"/>
</dbReference>
<keyword evidence="1" id="KW-1133">Transmembrane helix</keyword>
<dbReference type="AlphaFoldDB" id="A0A7V5RMV8"/>
<feature type="transmembrane region" description="Helical" evidence="1">
    <location>
        <begin position="334"/>
        <end position="353"/>
    </location>
</feature>
<dbReference type="SUPFAM" id="SSF82714">
    <property type="entry name" value="Multidrug efflux transporter AcrB TolC docking domain, DN and DC subdomains"/>
    <property type="match status" value="1"/>
</dbReference>
<protein>
    <submittedName>
        <fullName evidence="2">Efflux RND transporter permease subunit</fullName>
    </submittedName>
</protein>
<comment type="caution">
    <text evidence="2">The sequence shown here is derived from an EMBL/GenBank/DDBJ whole genome shotgun (WGS) entry which is preliminary data.</text>
</comment>
<organism evidence="2">
    <name type="scientific">Caldithrix abyssi</name>
    <dbReference type="NCBI Taxonomy" id="187145"/>
    <lineage>
        <taxon>Bacteria</taxon>
        <taxon>Pseudomonadati</taxon>
        <taxon>Calditrichota</taxon>
        <taxon>Calditrichia</taxon>
        <taxon>Calditrichales</taxon>
        <taxon>Calditrichaceae</taxon>
        <taxon>Caldithrix</taxon>
    </lineage>
</organism>
<feature type="transmembrane region" description="Helical" evidence="1">
    <location>
        <begin position="386"/>
        <end position="408"/>
    </location>
</feature>
<dbReference type="InterPro" id="IPR001036">
    <property type="entry name" value="Acrflvin-R"/>
</dbReference>
<dbReference type="Gene3D" id="3.30.70.1430">
    <property type="entry name" value="Multidrug efflux transporter AcrB pore domain"/>
    <property type="match status" value="2"/>
</dbReference>
<dbReference type="Gene3D" id="3.30.70.1440">
    <property type="entry name" value="Multidrug efflux transporter AcrB pore domain"/>
    <property type="match status" value="1"/>
</dbReference>
<gene>
    <name evidence="2" type="ORF">ENJ15_00385</name>
</gene>
<feature type="transmembrane region" description="Helical" evidence="1">
    <location>
        <begin position="12"/>
        <end position="31"/>
    </location>
</feature>
<feature type="transmembrane region" description="Helical" evidence="1">
    <location>
        <begin position="463"/>
        <end position="487"/>
    </location>
</feature>
<feature type="transmembrane region" description="Helical" evidence="1">
    <location>
        <begin position="1026"/>
        <end position="1054"/>
    </location>
</feature>
<dbReference type="Proteomes" id="UP000885771">
    <property type="component" value="Unassembled WGS sequence"/>
</dbReference>
<keyword evidence="1" id="KW-0812">Transmembrane</keyword>
<dbReference type="EMBL" id="DRLI01000016">
    <property type="protein sequence ID" value="HHM01439.1"/>
    <property type="molecule type" value="Genomic_DNA"/>
</dbReference>